<dbReference type="GO" id="GO:0016567">
    <property type="term" value="P:protein ubiquitination"/>
    <property type="evidence" value="ECO:0007669"/>
    <property type="project" value="TreeGrafter"/>
</dbReference>
<protein>
    <recommendedName>
        <fullName evidence="4">RING-type E3 ubiquitin transferase</fullName>
        <ecNumber evidence="4">2.3.2.27</ecNumber>
    </recommendedName>
</protein>
<dbReference type="InterPro" id="IPR041888">
    <property type="entry name" value="RING-HC_ZNF598/HEL2"/>
</dbReference>
<evidence type="ECO:0000259" key="14">
    <source>
        <dbReference type="PROSITE" id="PS50089"/>
    </source>
</evidence>
<comment type="catalytic activity">
    <reaction evidence="1">
        <text>S-ubiquitinyl-[E2 ubiquitin-conjugating enzyme]-L-cysteine + [acceptor protein]-L-lysine = [E2 ubiquitin-conjugating enzyme]-L-cysteine + N(6)-ubiquitinyl-[acceptor protein]-L-lysine.</text>
        <dbReference type="EC" id="2.3.2.27"/>
    </reaction>
</comment>
<feature type="compositionally biased region" description="Low complexity" evidence="13">
    <location>
        <begin position="418"/>
        <end position="427"/>
    </location>
</feature>
<dbReference type="Gene3D" id="3.30.40.10">
    <property type="entry name" value="Zinc/RING finger domain, C3HC4 (zinc finger)"/>
    <property type="match status" value="1"/>
</dbReference>
<feature type="compositionally biased region" description="Basic and acidic residues" evidence="13">
    <location>
        <begin position="660"/>
        <end position="672"/>
    </location>
</feature>
<gene>
    <name evidence="15" type="ORF">B0F90DRAFT_1814209</name>
</gene>
<feature type="compositionally biased region" description="Low complexity" evidence="13">
    <location>
        <begin position="648"/>
        <end position="659"/>
    </location>
</feature>
<name>A0AAD4QQ42_9AGAM</name>
<dbReference type="PROSITE" id="PS00028">
    <property type="entry name" value="ZINC_FINGER_C2H2_1"/>
    <property type="match status" value="1"/>
</dbReference>
<evidence type="ECO:0000256" key="12">
    <source>
        <dbReference type="PROSITE-ProRule" id="PRU00175"/>
    </source>
</evidence>
<dbReference type="PANTHER" id="PTHR22938:SF0">
    <property type="entry name" value="E3 UBIQUITIN-PROTEIN LIGASE ZNF598"/>
    <property type="match status" value="1"/>
</dbReference>
<comment type="similarity">
    <text evidence="11">Belongs to the ZNF598/HEL2 family.</text>
</comment>
<evidence type="ECO:0000256" key="5">
    <source>
        <dbReference type="ARBA" id="ARBA00022490"/>
    </source>
</evidence>
<dbReference type="GO" id="GO:0008270">
    <property type="term" value="F:zinc ion binding"/>
    <property type="evidence" value="ECO:0007669"/>
    <property type="project" value="UniProtKB-KW"/>
</dbReference>
<proteinExistence type="inferred from homology"/>
<keyword evidence="6" id="KW-0597">Phosphoprotein</keyword>
<feature type="region of interest" description="Disordered" evidence="13">
    <location>
        <begin position="347"/>
        <end position="438"/>
    </location>
</feature>
<dbReference type="InterPro" id="IPR057634">
    <property type="entry name" value="PAH_ZNF598/HEL2"/>
</dbReference>
<evidence type="ECO:0000256" key="13">
    <source>
        <dbReference type="SAM" id="MobiDB-lite"/>
    </source>
</evidence>
<dbReference type="EMBL" id="WTXG01000003">
    <property type="protein sequence ID" value="KAI0306282.1"/>
    <property type="molecule type" value="Genomic_DNA"/>
</dbReference>
<keyword evidence="10" id="KW-0862">Zinc</keyword>
<accession>A0AAD4QQ42</accession>
<evidence type="ECO:0000256" key="11">
    <source>
        <dbReference type="ARBA" id="ARBA00035113"/>
    </source>
</evidence>
<dbReference type="EC" id="2.3.2.27" evidence="4"/>
<feature type="region of interest" description="Disordered" evidence="13">
    <location>
        <begin position="647"/>
        <end position="711"/>
    </location>
</feature>
<evidence type="ECO:0000256" key="8">
    <source>
        <dbReference type="ARBA" id="ARBA00022723"/>
    </source>
</evidence>
<reference evidence="15" key="1">
    <citation type="journal article" date="2022" name="New Phytol.">
        <title>Evolutionary transition to the ectomycorrhizal habit in the genomes of a hyperdiverse lineage of mushroom-forming fungi.</title>
        <authorList>
            <person name="Looney B."/>
            <person name="Miyauchi S."/>
            <person name="Morin E."/>
            <person name="Drula E."/>
            <person name="Courty P.E."/>
            <person name="Kohler A."/>
            <person name="Kuo A."/>
            <person name="LaButti K."/>
            <person name="Pangilinan J."/>
            <person name="Lipzen A."/>
            <person name="Riley R."/>
            <person name="Andreopoulos W."/>
            <person name="He G."/>
            <person name="Johnson J."/>
            <person name="Nolan M."/>
            <person name="Tritt A."/>
            <person name="Barry K.W."/>
            <person name="Grigoriev I.V."/>
            <person name="Nagy L.G."/>
            <person name="Hibbett D."/>
            <person name="Henrissat B."/>
            <person name="Matheny P.B."/>
            <person name="Labbe J."/>
            <person name="Martin F.M."/>
        </authorList>
    </citation>
    <scope>NUCLEOTIDE SEQUENCE</scope>
    <source>
        <strain evidence="15">BPL690</strain>
    </source>
</reference>
<dbReference type="Proteomes" id="UP001203297">
    <property type="component" value="Unassembled WGS sequence"/>
</dbReference>
<dbReference type="GO" id="GO:0072344">
    <property type="term" value="P:rescue of stalled ribosome"/>
    <property type="evidence" value="ECO:0007669"/>
    <property type="project" value="InterPro"/>
</dbReference>
<evidence type="ECO:0000256" key="6">
    <source>
        <dbReference type="ARBA" id="ARBA00022553"/>
    </source>
</evidence>
<dbReference type="Pfam" id="PF23202">
    <property type="entry name" value="PAH_ZNF598"/>
    <property type="match status" value="1"/>
</dbReference>
<evidence type="ECO:0000256" key="9">
    <source>
        <dbReference type="ARBA" id="ARBA00022771"/>
    </source>
</evidence>
<evidence type="ECO:0000256" key="4">
    <source>
        <dbReference type="ARBA" id="ARBA00012483"/>
    </source>
</evidence>
<comment type="subcellular location">
    <subcellularLocation>
        <location evidence="2">Cytoplasm</location>
    </subcellularLocation>
</comment>
<keyword evidence="9 12" id="KW-0863">Zinc-finger</keyword>
<dbReference type="InterPro" id="IPR044288">
    <property type="entry name" value="ZNF598/HEL2"/>
</dbReference>
<feature type="compositionally biased region" description="Low complexity" evidence="13">
    <location>
        <begin position="674"/>
        <end position="683"/>
    </location>
</feature>
<dbReference type="PANTHER" id="PTHR22938">
    <property type="entry name" value="ZINC FINGER PROTEIN 598"/>
    <property type="match status" value="1"/>
</dbReference>
<dbReference type="Pfam" id="PF25447">
    <property type="entry name" value="RING_ZNF598"/>
    <property type="match status" value="1"/>
</dbReference>
<evidence type="ECO:0000256" key="10">
    <source>
        <dbReference type="ARBA" id="ARBA00022833"/>
    </source>
</evidence>
<evidence type="ECO:0000256" key="3">
    <source>
        <dbReference type="ARBA" id="ARBA00004906"/>
    </source>
</evidence>
<comment type="caution">
    <text evidence="15">The sequence shown here is derived from an EMBL/GenBank/DDBJ whole genome shotgun (WGS) entry which is preliminary data.</text>
</comment>
<dbReference type="GO" id="GO:0005737">
    <property type="term" value="C:cytoplasm"/>
    <property type="evidence" value="ECO:0007669"/>
    <property type="project" value="UniProtKB-SubCell"/>
</dbReference>
<sequence>MAEVPIQTQGHPGQATGANRGRKRPRGRGGKSARGGAAISPTPNTNKSQANREDEEAAISTAQRDAQQDDNTDQDLCWICAEPVKYYAVSECNHRTCHICALRLRALYKKLDCTFCKEPQPTIIFTVSPDAPFSSYTPEGIPLNDQRLAISFESQEMMQDSLVLLRFNCPDSSCDFVATGWNDLKLHARGVHGKLMCDLCIHHKKVFAHEHALYTSPQYFTHLPSTQRRQQKSLSKDQVEGGIHPLCEFCRECFFGDDELYAHMRHTHEECFICKRNEIRDKYFQNYDALERHFEQAHHPCPNPSCQASKFVVFGSQIDLQAHMVEEHGAEMSSRDKKDARRVNAAFEFQDTSSGSTRRRGGGPGGGGGGGGGGGSGGSGREQRDPLSQLGPRQIMGSDSRRSRFGAHLTMEGDTNDSSPGPSRRQTPSPPPPSMDPVTAERYTTIFVRLRTVAPHPINAVAGIKLALRDYTASQSGARDLISTIWSILDRDLDATASIVNLIVERRREFPDLTPTSVGTDYAGIATDAQRAVWDRVAQAAERGASFPPLKTRQQSSLPPYMLAQTTTQLHPPQPPHTGPTPGFRKPSARNTAWSASAAGGTRQAGPTPPAPALTSAAFPTLPSSAAPRLRPIVSARTGQLQHILGSAPPATSAWAPARAEQDEGAGGRDGEEAALAPAPAEAVTGGKKKGKAKQKQMLFSLGSYPSAGGG</sequence>
<dbReference type="GO" id="GO:0043022">
    <property type="term" value="F:ribosome binding"/>
    <property type="evidence" value="ECO:0007669"/>
    <property type="project" value="TreeGrafter"/>
</dbReference>
<evidence type="ECO:0000256" key="1">
    <source>
        <dbReference type="ARBA" id="ARBA00000900"/>
    </source>
</evidence>
<dbReference type="InterPro" id="IPR001841">
    <property type="entry name" value="Znf_RING"/>
</dbReference>
<evidence type="ECO:0000256" key="7">
    <source>
        <dbReference type="ARBA" id="ARBA00022679"/>
    </source>
</evidence>
<dbReference type="CDD" id="cd16615">
    <property type="entry name" value="RING-HC_ZNF598"/>
    <property type="match status" value="1"/>
</dbReference>
<dbReference type="InterPro" id="IPR013083">
    <property type="entry name" value="Znf_RING/FYVE/PHD"/>
</dbReference>
<evidence type="ECO:0000313" key="16">
    <source>
        <dbReference type="Proteomes" id="UP001203297"/>
    </source>
</evidence>
<keyword evidence="5" id="KW-0963">Cytoplasm</keyword>
<dbReference type="InterPro" id="IPR056437">
    <property type="entry name" value="Znf-C2H2_ZNF598/HEL2"/>
</dbReference>
<dbReference type="InterPro" id="IPR013087">
    <property type="entry name" value="Znf_C2H2_type"/>
</dbReference>
<feature type="region of interest" description="Disordered" evidence="13">
    <location>
        <begin position="567"/>
        <end position="625"/>
    </location>
</feature>
<feature type="compositionally biased region" description="Basic residues" evidence="13">
    <location>
        <begin position="20"/>
        <end position="31"/>
    </location>
</feature>
<dbReference type="PROSITE" id="PS50089">
    <property type="entry name" value="ZF_RING_2"/>
    <property type="match status" value="1"/>
</dbReference>
<dbReference type="GO" id="GO:0061630">
    <property type="term" value="F:ubiquitin protein ligase activity"/>
    <property type="evidence" value="ECO:0007669"/>
    <property type="project" value="UniProtKB-EC"/>
</dbReference>
<keyword evidence="8" id="KW-0479">Metal-binding</keyword>
<feature type="compositionally biased region" description="Gly residues" evidence="13">
    <location>
        <begin position="362"/>
        <end position="380"/>
    </location>
</feature>
<evidence type="ECO:0000313" key="15">
    <source>
        <dbReference type="EMBL" id="KAI0306282.1"/>
    </source>
</evidence>
<dbReference type="AlphaFoldDB" id="A0AAD4QQ42"/>
<feature type="compositionally biased region" description="Polar residues" evidence="13">
    <location>
        <begin position="1"/>
        <end position="11"/>
    </location>
</feature>
<dbReference type="Pfam" id="PF23230">
    <property type="entry name" value="zf-C2H2_13"/>
    <property type="match status" value="1"/>
</dbReference>
<dbReference type="SMART" id="SM00355">
    <property type="entry name" value="ZnF_C2H2"/>
    <property type="match status" value="4"/>
</dbReference>
<feature type="domain" description="RING-type" evidence="14">
    <location>
        <begin position="77"/>
        <end position="117"/>
    </location>
</feature>
<comment type="pathway">
    <text evidence="3">Protein modification; protein ubiquitination.</text>
</comment>
<organism evidence="15 16">
    <name type="scientific">Multifurca ochricompacta</name>
    <dbReference type="NCBI Taxonomy" id="376703"/>
    <lineage>
        <taxon>Eukaryota</taxon>
        <taxon>Fungi</taxon>
        <taxon>Dikarya</taxon>
        <taxon>Basidiomycota</taxon>
        <taxon>Agaricomycotina</taxon>
        <taxon>Agaricomycetes</taxon>
        <taxon>Russulales</taxon>
        <taxon>Russulaceae</taxon>
        <taxon>Multifurca</taxon>
    </lineage>
</organism>
<feature type="compositionally biased region" description="Low complexity" evidence="13">
    <location>
        <begin position="613"/>
        <end position="623"/>
    </location>
</feature>
<keyword evidence="7" id="KW-0808">Transferase</keyword>
<feature type="region of interest" description="Disordered" evidence="13">
    <location>
        <begin position="1"/>
        <end position="67"/>
    </location>
</feature>
<keyword evidence="16" id="KW-1185">Reference proteome</keyword>
<dbReference type="SUPFAM" id="SSF57850">
    <property type="entry name" value="RING/U-box"/>
    <property type="match status" value="1"/>
</dbReference>
<evidence type="ECO:0000256" key="2">
    <source>
        <dbReference type="ARBA" id="ARBA00004496"/>
    </source>
</evidence>